<evidence type="ECO:0000313" key="2">
    <source>
        <dbReference type="EMBL" id="MDN3921690.1"/>
    </source>
</evidence>
<gene>
    <name evidence="2" type="ORF">QWJ38_15460</name>
</gene>
<evidence type="ECO:0000256" key="1">
    <source>
        <dbReference type="SAM" id="SignalP"/>
    </source>
</evidence>
<dbReference type="RefSeq" id="WP_290360005.1">
    <property type="nucleotide sequence ID" value="NZ_JAUHHC010000004.1"/>
</dbReference>
<dbReference type="EMBL" id="JAUHHC010000004">
    <property type="protein sequence ID" value="MDN3921690.1"/>
    <property type="molecule type" value="Genomic_DNA"/>
</dbReference>
<comment type="caution">
    <text evidence="2">The sequence shown here is derived from an EMBL/GenBank/DDBJ whole genome shotgun (WGS) entry which is preliminary data.</text>
</comment>
<protein>
    <recommendedName>
        <fullName evidence="4">MSHA pilin protein MshC</fullName>
    </recommendedName>
</protein>
<keyword evidence="1" id="KW-0732">Signal</keyword>
<evidence type="ECO:0008006" key="4">
    <source>
        <dbReference type="Google" id="ProtNLM"/>
    </source>
</evidence>
<feature type="chain" id="PRO_5045054998" description="MSHA pilin protein MshC" evidence="1">
    <location>
        <begin position="16"/>
        <end position="142"/>
    </location>
</feature>
<accession>A0ABT8DWZ5</accession>
<reference evidence="2 3" key="1">
    <citation type="submission" date="2023-06" db="EMBL/GenBank/DDBJ databases">
        <title>Pelomonas sp. PFR6 16S ribosomal RNA gene Genome sequencing and assembly.</title>
        <authorList>
            <person name="Woo H."/>
        </authorList>
    </citation>
    <scope>NUCLEOTIDE SEQUENCE [LARGE SCALE GENOMIC DNA]</scope>
    <source>
        <strain evidence="2 3">PFR6</strain>
    </source>
</reference>
<name>A0ABT8DWZ5_9BURK</name>
<evidence type="ECO:0000313" key="3">
    <source>
        <dbReference type="Proteomes" id="UP001228044"/>
    </source>
</evidence>
<proteinExistence type="predicted"/>
<keyword evidence="3" id="KW-1185">Reference proteome</keyword>
<feature type="signal peptide" evidence="1">
    <location>
        <begin position="1"/>
        <end position="15"/>
    </location>
</feature>
<dbReference type="Proteomes" id="UP001228044">
    <property type="component" value="Unassembled WGS sequence"/>
</dbReference>
<sequence length="142" mass="14067">MTLALGLLSILSAYAVMKISSPAALTRGSQAETLASDLRRAQALAYTSGRRMRFSITSSGANGSYAVACTTGSTPCGSDFTGALSQGASLGSGSALYFNTLGQPSNVNGIPLGSSTSYSVSVGGVSTTVSVAAQTGRVTVGP</sequence>
<organism evidence="2 3">
    <name type="scientific">Roseateles violae</name>
    <dbReference type="NCBI Taxonomy" id="3058042"/>
    <lineage>
        <taxon>Bacteria</taxon>
        <taxon>Pseudomonadati</taxon>
        <taxon>Pseudomonadota</taxon>
        <taxon>Betaproteobacteria</taxon>
        <taxon>Burkholderiales</taxon>
        <taxon>Sphaerotilaceae</taxon>
        <taxon>Roseateles</taxon>
    </lineage>
</organism>